<dbReference type="Pfam" id="PF13041">
    <property type="entry name" value="PPR_2"/>
    <property type="match status" value="1"/>
</dbReference>
<evidence type="ECO:0000313" key="4">
    <source>
        <dbReference type="Proteomes" id="UP000436088"/>
    </source>
</evidence>
<dbReference type="GO" id="GO:0003723">
    <property type="term" value="F:RNA binding"/>
    <property type="evidence" value="ECO:0007669"/>
    <property type="project" value="InterPro"/>
</dbReference>
<sequence>MMVEKGIEVNSYTFSCVLKCLAALGGLKEGECVHGYLLKVRFGCCSSVVNSLITCYFKSRRPESACELFDKLRDRDVISWNSTISGYVSNALAQRGLEIFKEMLHLGVEVDSVTIISVLVGCAIFEYSFIGKGYTGDGRSDGAI</sequence>
<organism evidence="3 4">
    <name type="scientific">Hibiscus syriacus</name>
    <name type="common">Rose of Sharon</name>
    <dbReference type="NCBI Taxonomy" id="106335"/>
    <lineage>
        <taxon>Eukaryota</taxon>
        <taxon>Viridiplantae</taxon>
        <taxon>Streptophyta</taxon>
        <taxon>Embryophyta</taxon>
        <taxon>Tracheophyta</taxon>
        <taxon>Spermatophyta</taxon>
        <taxon>Magnoliopsida</taxon>
        <taxon>eudicotyledons</taxon>
        <taxon>Gunneridae</taxon>
        <taxon>Pentapetalae</taxon>
        <taxon>rosids</taxon>
        <taxon>malvids</taxon>
        <taxon>Malvales</taxon>
        <taxon>Malvaceae</taxon>
        <taxon>Malvoideae</taxon>
        <taxon>Hibiscus</taxon>
    </lineage>
</organism>
<evidence type="ECO:0000256" key="2">
    <source>
        <dbReference type="PROSITE-ProRule" id="PRU00708"/>
    </source>
</evidence>
<dbReference type="InterPro" id="IPR011990">
    <property type="entry name" value="TPR-like_helical_dom_sf"/>
</dbReference>
<dbReference type="EMBL" id="VEPZ02001462">
    <property type="protein sequence ID" value="KAE8671789.1"/>
    <property type="molecule type" value="Genomic_DNA"/>
</dbReference>
<evidence type="ECO:0008006" key="5">
    <source>
        <dbReference type="Google" id="ProtNLM"/>
    </source>
</evidence>
<gene>
    <name evidence="3" type="ORF">F3Y22_tig00111917pilonHSYRG00005</name>
</gene>
<dbReference type="Gene3D" id="1.25.40.10">
    <property type="entry name" value="Tetratricopeptide repeat domain"/>
    <property type="match status" value="1"/>
</dbReference>
<dbReference type="InterPro" id="IPR002885">
    <property type="entry name" value="PPR_rpt"/>
</dbReference>
<feature type="repeat" description="PPR" evidence="2">
    <location>
        <begin position="76"/>
        <end position="110"/>
    </location>
</feature>
<keyword evidence="1" id="KW-0677">Repeat</keyword>
<dbReference type="PROSITE" id="PS51375">
    <property type="entry name" value="PPR"/>
    <property type="match status" value="1"/>
</dbReference>
<dbReference type="InterPro" id="IPR046960">
    <property type="entry name" value="PPR_At4g14850-like_plant"/>
</dbReference>
<evidence type="ECO:0000313" key="3">
    <source>
        <dbReference type="EMBL" id="KAE8671789.1"/>
    </source>
</evidence>
<evidence type="ECO:0000256" key="1">
    <source>
        <dbReference type="ARBA" id="ARBA00022737"/>
    </source>
</evidence>
<dbReference type="Proteomes" id="UP000436088">
    <property type="component" value="Unassembled WGS sequence"/>
</dbReference>
<dbReference type="GO" id="GO:0009451">
    <property type="term" value="P:RNA modification"/>
    <property type="evidence" value="ECO:0007669"/>
    <property type="project" value="InterPro"/>
</dbReference>
<name>A0A6A2YB17_HIBSY</name>
<proteinExistence type="predicted"/>
<reference evidence="3" key="1">
    <citation type="submission" date="2019-09" db="EMBL/GenBank/DDBJ databases">
        <title>Draft genome information of white flower Hibiscus syriacus.</title>
        <authorList>
            <person name="Kim Y.-M."/>
        </authorList>
    </citation>
    <scope>NUCLEOTIDE SEQUENCE [LARGE SCALE GENOMIC DNA]</scope>
    <source>
        <strain evidence="3">YM2019G1</strain>
    </source>
</reference>
<accession>A0A6A2YB17</accession>
<dbReference type="FunFam" id="1.25.40.10:FF:000343">
    <property type="entry name" value="Pentatricopeptide repeat-containing protein At3g58590"/>
    <property type="match status" value="1"/>
</dbReference>
<dbReference type="PANTHER" id="PTHR47926">
    <property type="entry name" value="PENTATRICOPEPTIDE REPEAT-CONTAINING PROTEIN"/>
    <property type="match status" value="1"/>
</dbReference>
<dbReference type="AlphaFoldDB" id="A0A6A2YB17"/>
<protein>
    <recommendedName>
        <fullName evidence="5">Pentatricopeptide repeat-containing protein</fullName>
    </recommendedName>
</protein>
<dbReference type="NCBIfam" id="TIGR00756">
    <property type="entry name" value="PPR"/>
    <property type="match status" value="2"/>
</dbReference>
<comment type="caution">
    <text evidence="3">The sequence shown here is derived from an EMBL/GenBank/DDBJ whole genome shotgun (WGS) entry which is preliminary data.</text>
</comment>
<dbReference type="PANTHER" id="PTHR47926:SF477">
    <property type="entry name" value="PENTATRICOPEPTIDE REPEAT-CONTAINING PROTEIN"/>
    <property type="match status" value="1"/>
</dbReference>
<keyword evidence="4" id="KW-1185">Reference proteome</keyword>